<dbReference type="RefSeq" id="WP_146174201.1">
    <property type="nucleotide sequence ID" value="NZ_QBKS01000001.1"/>
</dbReference>
<evidence type="ECO:0000259" key="5">
    <source>
        <dbReference type="PROSITE" id="PS50977"/>
    </source>
</evidence>
<dbReference type="InterPro" id="IPR009057">
    <property type="entry name" value="Homeodomain-like_sf"/>
</dbReference>
<dbReference type="PROSITE" id="PS50977">
    <property type="entry name" value="HTH_TETR_2"/>
    <property type="match status" value="1"/>
</dbReference>
<evidence type="ECO:0000256" key="1">
    <source>
        <dbReference type="ARBA" id="ARBA00023015"/>
    </source>
</evidence>
<dbReference type="InterPro" id="IPR050109">
    <property type="entry name" value="HTH-type_TetR-like_transc_reg"/>
</dbReference>
<name>A0A2T6BMX3_9RHOB</name>
<comment type="caution">
    <text evidence="6">The sequence shown here is derived from an EMBL/GenBank/DDBJ whole genome shotgun (WGS) entry which is preliminary data.</text>
</comment>
<dbReference type="SUPFAM" id="SSF46689">
    <property type="entry name" value="Homeodomain-like"/>
    <property type="match status" value="1"/>
</dbReference>
<evidence type="ECO:0000256" key="4">
    <source>
        <dbReference type="PROSITE-ProRule" id="PRU00335"/>
    </source>
</evidence>
<reference evidence="6 7" key="1">
    <citation type="submission" date="2018-04" db="EMBL/GenBank/DDBJ databases">
        <title>Genomic Encyclopedia of Archaeal and Bacterial Type Strains, Phase II (KMG-II): from individual species to whole genera.</title>
        <authorList>
            <person name="Goeker M."/>
        </authorList>
    </citation>
    <scope>NUCLEOTIDE SEQUENCE [LARGE SCALE GENOMIC DNA]</scope>
    <source>
        <strain evidence="6 7">DSM 100977</strain>
    </source>
</reference>
<dbReference type="OrthoDB" id="7056813at2"/>
<dbReference type="GO" id="GO:0003700">
    <property type="term" value="F:DNA-binding transcription factor activity"/>
    <property type="evidence" value="ECO:0007669"/>
    <property type="project" value="TreeGrafter"/>
</dbReference>
<keyword evidence="2 4" id="KW-0238">DNA-binding</keyword>
<accession>A0A2T6BMX3</accession>
<sequence length="204" mass="22543">MTVLTTEPTSYHHGDLRNVLIKTGREMLEADGLRGFSLRALARNAQVSHAAPVHHFKNLDAFFADCRTDGFRELSDALENAKITASGPPVNVLTRMAMAYLDFGSRCPVMLRLMFDKDTAPPRTDNPESQSRRAYLLLQDAVGETLSGAPRDPRLFDIRINAVWSLIHGFVILQNEDQICGSSDPPISTEEMLARSLAAMLESG</sequence>
<evidence type="ECO:0000313" key="6">
    <source>
        <dbReference type="EMBL" id="PTX57419.1"/>
    </source>
</evidence>
<dbReference type="GO" id="GO:0000976">
    <property type="term" value="F:transcription cis-regulatory region binding"/>
    <property type="evidence" value="ECO:0007669"/>
    <property type="project" value="TreeGrafter"/>
</dbReference>
<keyword evidence="3" id="KW-0804">Transcription</keyword>
<keyword evidence="1" id="KW-0805">Transcription regulation</keyword>
<gene>
    <name evidence="6" type="ORF">C8N43_2087</name>
</gene>
<dbReference type="Proteomes" id="UP000243978">
    <property type="component" value="Unassembled WGS sequence"/>
</dbReference>
<keyword evidence="7" id="KW-1185">Reference proteome</keyword>
<dbReference type="Pfam" id="PF13305">
    <property type="entry name" value="TetR_C_33"/>
    <property type="match status" value="1"/>
</dbReference>
<dbReference type="Gene3D" id="1.10.357.10">
    <property type="entry name" value="Tetracycline Repressor, domain 2"/>
    <property type="match status" value="1"/>
</dbReference>
<organism evidence="6 7">
    <name type="scientific">Litoreibacter ponti</name>
    <dbReference type="NCBI Taxonomy" id="1510457"/>
    <lineage>
        <taxon>Bacteria</taxon>
        <taxon>Pseudomonadati</taxon>
        <taxon>Pseudomonadota</taxon>
        <taxon>Alphaproteobacteria</taxon>
        <taxon>Rhodobacterales</taxon>
        <taxon>Roseobacteraceae</taxon>
        <taxon>Litoreibacter</taxon>
    </lineage>
</organism>
<dbReference type="PANTHER" id="PTHR30055:SF220">
    <property type="entry name" value="TETR-FAMILY REGULATORY PROTEIN"/>
    <property type="match status" value="1"/>
</dbReference>
<evidence type="ECO:0000256" key="3">
    <source>
        <dbReference type="ARBA" id="ARBA00023163"/>
    </source>
</evidence>
<dbReference type="InterPro" id="IPR025996">
    <property type="entry name" value="MT1864/Rv1816-like_C"/>
</dbReference>
<dbReference type="SUPFAM" id="SSF48498">
    <property type="entry name" value="Tetracyclin repressor-like, C-terminal domain"/>
    <property type="match status" value="1"/>
</dbReference>
<evidence type="ECO:0000256" key="2">
    <source>
        <dbReference type="ARBA" id="ARBA00023125"/>
    </source>
</evidence>
<dbReference type="EMBL" id="QBKS01000001">
    <property type="protein sequence ID" value="PTX57419.1"/>
    <property type="molecule type" value="Genomic_DNA"/>
</dbReference>
<dbReference type="InterPro" id="IPR001647">
    <property type="entry name" value="HTH_TetR"/>
</dbReference>
<dbReference type="PANTHER" id="PTHR30055">
    <property type="entry name" value="HTH-TYPE TRANSCRIPTIONAL REGULATOR RUTR"/>
    <property type="match status" value="1"/>
</dbReference>
<dbReference type="InterPro" id="IPR036271">
    <property type="entry name" value="Tet_transcr_reg_TetR-rel_C_sf"/>
</dbReference>
<evidence type="ECO:0000313" key="7">
    <source>
        <dbReference type="Proteomes" id="UP000243978"/>
    </source>
</evidence>
<dbReference type="AlphaFoldDB" id="A0A2T6BMX3"/>
<feature type="DNA-binding region" description="H-T-H motif" evidence="4">
    <location>
        <begin position="37"/>
        <end position="56"/>
    </location>
</feature>
<feature type="domain" description="HTH tetR-type" evidence="5">
    <location>
        <begin position="14"/>
        <end position="74"/>
    </location>
</feature>
<proteinExistence type="predicted"/>
<protein>
    <submittedName>
        <fullName evidence="6">TetR family transcriptional regulator</fullName>
    </submittedName>
</protein>